<dbReference type="PROSITE" id="PS50405">
    <property type="entry name" value="GST_CTER"/>
    <property type="match status" value="1"/>
</dbReference>
<dbReference type="InterPro" id="IPR010987">
    <property type="entry name" value="Glutathione-S-Trfase_C-like"/>
</dbReference>
<evidence type="ECO:0000259" key="3">
    <source>
        <dbReference type="PROSITE" id="PS50404"/>
    </source>
</evidence>
<dbReference type="SUPFAM" id="SSF52833">
    <property type="entry name" value="Thioredoxin-like"/>
    <property type="match status" value="1"/>
</dbReference>
<dbReference type="InterPro" id="IPR004045">
    <property type="entry name" value="Glutathione_S-Trfase_N"/>
</dbReference>
<dbReference type="SUPFAM" id="SSF47616">
    <property type="entry name" value="GST C-terminal domain-like"/>
    <property type="match status" value="1"/>
</dbReference>
<evidence type="ECO:0000313" key="5">
    <source>
        <dbReference type="EMBL" id="CRL29368.1"/>
    </source>
</evidence>
<protein>
    <submittedName>
        <fullName evidence="5">Glutathione S-transferase, N-terminal</fullName>
    </submittedName>
</protein>
<keyword evidence="6" id="KW-1185">Reference proteome</keyword>
<dbReference type="EMBL" id="HG793168">
    <property type="protein sequence ID" value="CRL29368.1"/>
    <property type="molecule type" value="Genomic_DNA"/>
</dbReference>
<evidence type="ECO:0000256" key="1">
    <source>
        <dbReference type="ARBA" id="ARBA00007409"/>
    </source>
</evidence>
<dbReference type="GO" id="GO:0016740">
    <property type="term" value="F:transferase activity"/>
    <property type="evidence" value="ECO:0007669"/>
    <property type="project" value="UniProtKB-KW"/>
</dbReference>
<dbReference type="PANTHER" id="PTHR44051:SF14">
    <property type="entry name" value="GLUTATHIONE S-TRANSFERASE II"/>
    <property type="match status" value="1"/>
</dbReference>
<dbReference type="SFLD" id="SFLDG00358">
    <property type="entry name" value="Main_(cytGST)"/>
    <property type="match status" value="1"/>
</dbReference>
<dbReference type="InterPro" id="IPR040079">
    <property type="entry name" value="Glutathione_S-Trfase"/>
</dbReference>
<comment type="similarity">
    <text evidence="1 2">Belongs to the GST superfamily.</text>
</comment>
<evidence type="ECO:0000259" key="4">
    <source>
        <dbReference type="PROSITE" id="PS50405"/>
    </source>
</evidence>
<dbReference type="PANTHER" id="PTHR44051">
    <property type="entry name" value="GLUTATHIONE S-TRANSFERASE-RELATED"/>
    <property type="match status" value="1"/>
</dbReference>
<keyword evidence="5" id="KW-0808">Transferase</keyword>
<gene>
    <name evidence="5" type="ORF">PCAMFM013_S035g000063</name>
</gene>
<dbReference type="Gene3D" id="1.20.1050.130">
    <property type="match status" value="1"/>
</dbReference>
<evidence type="ECO:0000313" key="6">
    <source>
        <dbReference type="Proteomes" id="UP000053732"/>
    </source>
</evidence>
<evidence type="ECO:0000256" key="2">
    <source>
        <dbReference type="RuleBase" id="RU003494"/>
    </source>
</evidence>
<organism evidence="5 6">
    <name type="scientific">Penicillium camemberti (strain FM 013)</name>
    <dbReference type="NCBI Taxonomy" id="1429867"/>
    <lineage>
        <taxon>Eukaryota</taxon>
        <taxon>Fungi</taxon>
        <taxon>Dikarya</taxon>
        <taxon>Ascomycota</taxon>
        <taxon>Pezizomycotina</taxon>
        <taxon>Eurotiomycetes</taxon>
        <taxon>Eurotiomycetidae</taxon>
        <taxon>Eurotiales</taxon>
        <taxon>Aspergillaceae</taxon>
        <taxon>Penicillium</taxon>
    </lineage>
</organism>
<dbReference type="InterPro" id="IPR036282">
    <property type="entry name" value="Glutathione-S-Trfase_C_sf"/>
</dbReference>
<feature type="domain" description="GST N-terminal" evidence="3">
    <location>
        <begin position="6"/>
        <end position="92"/>
    </location>
</feature>
<dbReference type="AlphaFoldDB" id="A0A0G4PTB8"/>
<feature type="domain" description="GST C-terminal" evidence="4">
    <location>
        <begin position="100"/>
        <end position="222"/>
    </location>
</feature>
<dbReference type="InterPro" id="IPR004046">
    <property type="entry name" value="GST_C"/>
</dbReference>
<dbReference type="PROSITE" id="PS50404">
    <property type="entry name" value="GST_NTER"/>
    <property type="match status" value="1"/>
</dbReference>
<dbReference type="InterPro" id="IPR036249">
    <property type="entry name" value="Thioredoxin-like_sf"/>
</dbReference>
<dbReference type="Proteomes" id="UP000053732">
    <property type="component" value="Unassembled WGS sequence"/>
</dbReference>
<sequence length="222" mass="25309">MAAHIKPLILHAHATGPNPVKIAMALEALHIPYIAKQWEFGDDPKKGVKGAEYLKINENGRVPAIEDPNTGVVSWESGACMNYIRRVYDMGNTIGPSGDSAQDLVDFEKWEYFLLSTLGPMTGQTNWFRHFHPQKNEDALQRYTAQTYRCYDVLEGQLKKTRGESILPSRVTAVDYHFEPWVRLYSFAGLSLDNYPMIKKWLGLMATREEVQEAYIKIQGKK</sequence>
<reference evidence="5 6" key="1">
    <citation type="journal article" date="2014" name="Nat. Commun.">
        <title>Multiple recent horizontal transfers of a large genomic region in cheese making fungi.</title>
        <authorList>
            <person name="Cheeseman K."/>
            <person name="Ropars J."/>
            <person name="Renault P."/>
            <person name="Dupont J."/>
            <person name="Gouzy J."/>
            <person name="Branca A."/>
            <person name="Abraham A.L."/>
            <person name="Ceppi M."/>
            <person name="Conseiller E."/>
            <person name="Debuchy R."/>
            <person name="Malagnac F."/>
            <person name="Goarin A."/>
            <person name="Silar P."/>
            <person name="Lacoste S."/>
            <person name="Sallet E."/>
            <person name="Bensimon A."/>
            <person name="Giraud T."/>
            <person name="Brygoo Y."/>
        </authorList>
    </citation>
    <scope>NUCLEOTIDE SEQUENCE [LARGE SCALE GENOMIC DNA]</scope>
    <source>
        <strain evidence="6">FM 013</strain>
    </source>
</reference>
<dbReference type="SFLD" id="SFLDS00019">
    <property type="entry name" value="Glutathione_Transferase_(cytos"/>
    <property type="match status" value="1"/>
</dbReference>
<dbReference type="STRING" id="1429867.A0A0G4PTB8"/>
<dbReference type="Pfam" id="PF02798">
    <property type="entry name" value="GST_N"/>
    <property type="match status" value="1"/>
</dbReference>
<accession>A0A0G4PTB8</accession>
<proteinExistence type="inferred from homology"/>
<dbReference type="Pfam" id="PF00043">
    <property type="entry name" value="GST_C"/>
    <property type="match status" value="1"/>
</dbReference>
<name>A0A0G4PTB8_PENC3</name>